<reference evidence="1 2" key="1">
    <citation type="journal article" date="2015" name="Genome Biol.">
        <title>Comparative genomics of Steinernema reveals deeply conserved gene regulatory networks.</title>
        <authorList>
            <person name="Dillman A.R."/>
            <person name="Macchietto M."/>
            <person name="Porter C.F."/>
            <person name="Rogers A."/>
            <person name="Williams B."/>
            <person name="Antoshechkin I."/>
            <person name="Lee M.M."/>
            <person name="Goodwin Z."/>
            <person name="Lu X."/>
            <person name="Lewis E.E."/>
            <person name="Goodrich-Blair H."/>
            <person name="Stock S.P."/>
            <person name="Adams B.J."/>
            <person name="Sternberg P.W."/>
            <person name="Mortazavi A."/>
        </authorList>
    </citation>
    <scope>NUCLEOTIDE SEQUENCE [LARGE SCALE GENOMIC DNA]</scope>
    <source>
        <strain evidence="1 2">ALL</strain>
    </source>
</reference>
<name>A0A4U5LXX5_STECR</name>
<accession>A0A4U5LXX5</accession>
<organism evidence="1 2">
    <name type="scientific">Steinernema carpocapsae</name>
    <name type="common">Entomopathogenic nematode</name>
    <dbReference type="NCBI Taxonomy" id="34508"/>
    <lineage>
        <taxon>Eukaryota</taxon>
        <taxon>Metazoa</taxon>
        <taxon>Ecdysozoa</taxon>
        <taxon>Nematoda</taxon>
        <taxon>Chromadorea</taxon>
        <taxon>Rhabditida</taxon>
        <taxon>Tylenchina</taxon>
        <taxon>Panagrolaimomorpha</taxon>
        <taxon>Strongyloidoidea</taxon>
        <taxon>Steinernematidae</taxon>
        <taxon>Steinernema</taxon>
    </lineage>
</organism>
<proteinExistence type="predicted"/>
<dbReference type="AlphaFoldDB" id="A0A4U5LXX5"/>
<dbReference type="Proteomes" id="UP000298663">
    <property type="component" value="Unassembled WGS sequence"/>
</dbReference>
<keyword evidence="2" id="KW-1185">Reference proteome</keyword>
<comment type="caution">
    <text evidence="1">The sequence shown here is derived from an EMBL/GenBank/DDBJ whole genome shotgun (WGS) entry which is preliminary data.</text>
</comment>
<sequence>MCARSRWPLDAGETRFRCARENLFRSWTTTWPSVIRLHCDVLLPGHRQESARLFRSDQEDSEARRRLDQFRPVVVSLFRRTRGLYRTALRRNYQNCQILRVRICKGRKGVRNSALKVCLRREVDATVFLLLRVF</sequence>
<evidence type="ECO:0000313" key="2">
    <source>
        <dbReference type="Proteomes" id="UP000298663"/>
    </source>
</evidence>
<gene>
    <name evidence="1" type="ORF">L596_028250</name>
</gene>
<evidence type="ECO:0000313" key="1">
    <source>
        <dbReference type="EMBL" id="TKR61090.1"/>
    </source>
</evidence>
<protein>
    <submittedName>
        <fullName evidence="1">Uncharacterized protein</fullName>
    </submittedName>
</protein>
<reference evidence="1 2" key="2">
    <citation type="journal article" date="2019" name="G3 (Bethesda)">
        <title>Hybrid Assembly of the Genome of the Entomopathogenic Nematode Steinernema carpocapsae Identifies the X-Chromosome.</title>
        <authorList>
            <person name="Serra L."/>
            <person name="Macchietto M."/>
            <person name="Macias-Munoz A."/>
            <person name="McGill C.J."/>
            <person name="Rodriguez I.M."/>
            <person name="Rodriguez B."/>
            <person name="Murad R."/>
            <person name="Mortazavi A."/>
        </authorList>
    </citation>
    <scope>NUCLEOTIDE SEQUENCE [LARGE SCALE GENOMIC DNA]</scope>
    <source>
        <strain evidence="1 2">ALL</strain>
    </source>
</reference>
<dbReference type="EMBL" id="AZBU02000011">
    <property type="protein sequence ID" value="TKR61090.1"/>
    <property type="molecule type" value="Genomic_DNA"/>
</dbReference>